<proteinExistence type="predicted"/>
<sequence length="768" mass="82801">MSHLVDPCLTMTKLVHGIRRGIDTVSPLSGLTASLRILIQEQKNVLTSTKRATFEKDEAAKHLAIWGSGEGADIADITAKLAMLIQRATNLERGYADRLAESRELFKEIRVAEDGNYDTRKKRLDLQEKLVVAPKEDVQQEMKLLRKETMSVENDLEDMKRKNLKKAALNQLAALEELGKGLIVIAHYGKEVMSYLDATPTQAGVHADERFAAYDGAAKTACAVKACMDSLKNWKMYAPNVEIQPIDLGDFPKDNKEAADALLKELAVKTDSDWFDLQAPPSLSSPTSIISMDKLKQAHNRNSSSSSLVSPPATASAALPDSPRNSISSSITTVTYVDGVPAVSMIQEIPPTPDLDDSPAVPKTSILSISVAANTPTLEKDADTGKSMSDTSEPRQEDIPAEPTESEEKERPHDKEQVKESDQPPPPPPEKDQSTSPPPPPKPSPFVPQSTYKPHTTYTPTHHSAVSNPPSATSSPALSATHVATSPPLAARLSPGLGAHHHPPAHVPYPQLQQQPFYHRQQQQHHHQYQQHHPGDTGRISPTPALPKPRPMSGGSYAPHPLMTPFGAGNNQSAQQTVIPPMYPPMNPTQLHQPLPTQMPIPLQVNMPVPMPMPMPIPVIQPSHSPNPQGAGDTSSSTSSSPKRHSQPISVSFPGIHPSTTTSSTSSSPPPPPPPPKSTSPTPGTGGNKAPIRRNPHAVLPPAEPGFRFPAGYDNDDDAAAAVGFQSSTADPNVEYDGPPPDYAEAAMQPPAELVEEKERKKQASSRS</sequence>
<comment type="caution">
    <text evidence="3">The sequence shown here is derived from an EMBL/GenBank/DDBJ whole genome shotgun (WGS) entry which is preliminary data.</text>
</comment>
<feature type="compositionally biased region" description="Pro residues" evidence="2">
    <location>
        <begin position="436"/>
        <end position="446"/>
    </location>
</feature>
<feature type="region of interest" description="Disordered" evidence="2">
    <location>
        <begin position="372"/>
        <end position="561"/>
    </location>
</feature>
<dbReference type="GO" id="GO:0070941">
    <property type="term" value="P:eisosome assembly"/>
    <property type="evidence" value="ECO:0007669"/>
    <property type="project" value="TreeGrafter"/>
</dbReference>
<feature type="compositionally biased region" description="Low complexity" evidence="2">
    <location>
        <begin position="658"/>
        <end position="667"/>
    </location>
</feature>
<name>A0A9P6U4D0_9FUNG</name>
<dbReference type="Proteomes" id="UP000807716">
    <property type="component" value="Unassembled WGS sequence"/>
</dbReference>
<feature type="compositionally biased region" description="Basic and acidic residues" evidence="2">
    <location>
        <begin position="406"/>
        <end position="422"/>
    </location>
</feature>
<evidence type="ECO:0000256" key="2">
    <source>
        <dbReference type="SAM" id="MobiDB-lite"/>
    </source>
</evidence>
<evidence type="ECO:0000313" key="4">
    <source>
        <dbReference type="Proteomes" id="UP000807716"/>
    </source>
</evidence>
<feature type="coiled-coil region" evidence="1">
    <location>
        <begin position="135"/>
        <end position="162"/>
    </location>
</feature>
<dbReference type="InterPro" id="IPR027267">
    <property type="entry name" value="AH/BAR_dom_sf"/>
</dbReference>
<protein>
    <recommendedName>
        <fullName evidence="5">Sphingolipid long chain base-responsive protein LSP1</fullName>
    </recommendedName>
</protein>
<evidence type="ECO:0000313" key="3">
    <source>
        <dbReference type="EMBL" id="KAG0258624.1"/>
    </source>
</evidence>
<dbReference type="OrthoDB" id="2442405at2759"/>
<feature type="region of interest" description="Disordered" evidence="2">
    <location>
        <begin position="296"/>
        <end position="327"/>
    </location>
</feature>
<dbReference type="InterPro" id="IPR028245">
    <property type="entry name" value="PIL1/LSP1"/>
</dbReference>
<feature type="compositionally biased region" description="Pro residues" evidence="2">
    <location>
        <begin position="668"/>
        <end position="678"/>
    </location>
</feature>
<dbReference type="PANTHER" id="PTHR31962:SF1">
    <property type="entry name" value="SPHINGOLIPID LONG CHAIN BASE-RESPONSIVE PROTEIN PIL1"/>
    <property type="match status" value="1"/>
</dbReference>
<dbReference type="GO" id="GO:0006897">
    <property type="term" value="P:endocytosis"/>
    <property type="evidence" value="ECO:0007669"/>
    <property type="project" value="TreeGrafter"/>
</dbReference>
<dbReference type="Gene3D" id="1.20.1270.60">
    <property type="entry name" value="Arfaptin homology (AH) domain/BAR domain"/>
    <property type="match status" value="1"/>
</dbReference>
<dbReference type="GO" id="GO:0036286">
    <property type="term" value="C:eisosome filament"/>
    <property type="evidence" value="ECO:0007669"/>
    <property type="project" value="TreeGrafter"/>
</dbReference>
<dbReference type="AlphaFoldDB" id="A0A9P6U4D0"/>
<feature type="region of interest" description="Disordered" evidence="2">
    <location>
        <begin position="613"/>
        <end position="768"/>
    </location>
</feature>
<evidence type="ECO:0008006" key="5">
    <source>
        <dbReference type="Google" id="ProtNLM"/>
    </source>
</evidence>
<keyword evidence="1" id="KW-0175">Coiled coil</keyword>
<gene>
    <name evidence="3" type="ORF">DFQ27_004534</name>
</gene>
<accession>A0A9P6U4D0</accession>
<dbReference type="GO" id="GO:0005886">
    <property type="term" value="C:plasma membrane"/>
    <property type="evidence" value="ECO:0007669"/>
    <property type="project" value="TreeGrafter"/>
</dbReference>
<dbReference type="GO" id="GO:0008289">
    <property type="term" value="F:lipid binding"/>
    <property type="evidence" value="ECO:0007669"/>
    <property type="project" value="TreeGrafter"/>
</dbReference>
<evidence type="ECO:0000256" key="1">
    <source>
        <dbReference type="SAM" id="Coils"/>
    </source>
</evidence>
<dbReference type="EMBL" id="JAAAJB010000317">
    <property type="protein sequence ID" value="KAG0258624.1"/>
    <property type="molecule type" value="Genomic_DNA"/>
</dbReference>
<feature type="compositionally biased region" description="Low complexity" evidence="2">
    <location>
        <begin position="508"/>
        <end position="521"/>
    </location>
</feature>
<feature type="compositionally biased region" description="Low complexity" evidence="2">
    <location>
        <begin position="447"/>
        <end position="480"/>
    </location>
</feature>
<keyword evidence="4" id="KW-1185">Reference proteome</keyword>
<dbReference type="PANTHER" id="PTHR31962">
    <property type="entry name" value="SPHINGOLIPID LONG CHAIN BASE-RESPONSIVE PROTEIN PIL1"/>
    <property type="match status" value="1"/>
</dbReference>
<dbReference type="Pfam" id="PF13805">
    <property type="entry name" value="Pil1"/>
    <property type="match status" value="1"/>
</dbReference>
<organism evidence="3 4">
    <name type="scientific">Actinomortierella ambigua</name>
    <dbReference type="NCBI Taxonomy" id="1343610"/>
    <lineage>
        <taxon>Eukaryota</taxon>
        <taxon>Fungi</taxon>
        <taxon>Fungi incertae sedis</taxon>
        <taxon>Mucoromycota</taxon>
        <taxon>Mortierellomycotina</taxon>
        <taxon>Mortierellomycetes</taxon>
        <taxon>Mortierellales</taxon>
        <taxon>Mortierellaceae</taxon>
        <taxon>Actinomortierella</taxon>
    </lineage>
</organism>
<feature type="compositionally biased region" description="Low complexity" evidence="2">
    <location>
        <begin position="303"/>
        <end position="327"/>
    </location>
</feature>
<reference evidence="3" key="1">
    <citation type="journal article" date="2020" name="Fungal Divers.">
        <title>Resolving the Mortierellaceae phylogeny through synthesis of multi-gene phylogenetics and phylogenomics.</title>
        <authorList>
            <person name="Vandepol N."/>
            <person name="Liber J."/>
            <person name="Desiro A."/>
            <person name="Na H."/>
            <person name="Kennedy M."/>
            <person name="Barry K."/>
            <person name="Grigoriev I.V."/>
            <person name="Miller A.N."/>
            <person name="O'Donnell K."/>
            <person name="Stajich J.E."/>
            <person name="Bonito G."/>
        </authorList>
    </citation>
    <scope>NUCLEOTIDE SEQUENCE</scope>
    <source>
        <strain evidence="3">BC1065</strain>
    </source>
</reference>